<accession>A0ACC2PA29</accession>
<name>A0ACC2PA29_9HYME</name>
<sequence length="747" mass="80624">MSTSAGADSLDEMAIQSHYSLRWNNHQAHILHAFEGLLQAELLVDCTLVCAETSLRAHKIVLSICSPFFERIFAEHPCKHPVIVLKDFSGREIAALIDFMYRGEVRVQREDLSGLMHAAESLQIRGLSLSEPRPVSPPETPTAELLSSSRCSPEPPSSIVDRRNSRPILSPPTQEQSGRCPSGPNRDGASSPSMPRRKQARPRRRSGELSHGPQDLSGRQQQQDRSSLSPPPTGLDLSSGQLQAQHHRTQSEPRCSPMSEPIKHEREEQAENLSMKESRRQRSLSPPTSTEPGLRSDSEADASSPRGSPLTGAGLPPDGPFPELGSAGTPGLPPMSGLSLTPPHQTSSSGPNGGSGTPSANEYLNSLGQFAASWLPPRHPRDDSPKPPAGFPFGAGPESAGLGPRGFPPMDRLPLFPHGPGGGAGGGGPLDLGPDGFHNLFVNAGLGPHHPHHPHHHHHHQPHHHHPSHPHHHHPTKKAKKHRGGHDGLPRRWSDHARGLGVCRPKGQHSAPRGGPPRSWTNADLTEALTMVWNKKMTTSQASRVFGIPYNSLLMYVRGKYGKSLKLEQLRKDCTGEVMNSLNNNVKPLEPPASSPGSRMGPLAPPPPPGSQGPMSGAHPEQQQPQQPEAASFAHPPLLSGGSFFPDFPGFPLPVNMVHLLPPSEQRTSSLGPHLTSSNGQRQRSSSPDQLTTERDQGLMPQQHQHSNGPSGSSRSPSPIDVSSEGPLHHLHHQQQLPMLQQHNGPN</sequence>
<comment type="caution">
    <text evidence="1">The sequence shown here is derived from an EMBL/GenBank/DDBJ whole genome shotgun (WGS) entry which is preliminary data.</text>
</comment>
<protein>
    <submittedName>
        <fullName evidence="1">Uncharacterized protein</fullName>
    </submittedName>
</protein>
<proteinExistence type="predicted"/>
<reference evidence="1" key="1">
    <citation type="submission" date="2023-04" db="EMBL/GenBank/DDBJ databases">
        <title>A chromosome-level genome assembly of the parasitoid wasp Eretmocerus hayati.</title>
        <authorList>
            <person name="Zhong Y."/>
            <person name="Liu S."/>
            <person name="Liu Y."/>
        </authorList>
    </citation>
    <scope>NUCLEOTIDE SEQUENCE</scope>
    <source>
        <strain evidence="1">ZJU_SS_LIU_2023</strain>
    </source>
</reference>
<organism evidence="1 2">
    <name type="scientific">Eretmocerus hayati</name>
    <dbReference type="NCBI Taxonomy" id="131215"/>
    <lineage>
        <taxon>Eukaryota</taxon>
        <taxon>Metazoa</taxon>
        <taxon>Ecdysozoa</taxon>
        <taxon>Arthropoda</taxon>
        <taxon>Hexapoda</taxon>
        <taxon>Insecta</taxon>
        <taxon>Pterygota</taxon>
        <taxon>Neoptera</taxon>
        <taxon>Endopterygota</taxon>
        <taxon>Hymenoptera</taxon>
        <taxon>Apocrita</taxon>
        <taxon>Proctotrupomorpha</taxon>
        <taxon>Chalcidoidea</taxon>
        <taxon>Aphelinidae</taxon>
        <taxon>Aphelininae</taxon>
        <taxon>Eretmocerus</taxon>
    </lineage>
</organism>
<gene>
    <name evidence="1" type="ORF">QAD02_016084</name>
</gene>
<evidence type="ECO:0000313" key="1">
    <source>
        <dbReference type="EMBL" id="KAJ8680297.1"/>
    </source>
</evidence>
<keyword evidence="2" id="KW-1185">Reference proteome</keyword>
<dbReference type="EMBL" id="CM056742">
    <property type="protein sequence ID" value="KAJ8680297.1"/>
    <property type="molecule type" value="Genomic_DNA"/>
</dbReference>
<dbReference type="Proteomes" id="UP001239111">
    <property type="component" value="Chromosome 2"/>
</dbReference>
<evidence type="ECO:0000313" key="2">
    <source>
        <dbReference type="Proteomes" id="UP001239111"/>
    </source>
</evidence>